<proteinExistence type="predicted"/>
<dbReference type="RefSeq" id="WP_203661725.1">
    <property type="nucleotide sequence ID" value="NZ_BAAAZM010000001.1"/>
</dbReference>
<protein>
    <submittedName>
        <fullName evidence="1">Uncharacterized protein</fullName>
    </submittedName>
</protein>
<sequence>MAQNKPLLRRLGRALMDKHKVTAWMAEAADKVAGEYNRRTHSSVSVEDFMHTVTALGGGDFHKGMQQLRGMSPKQMRSMKF</sequence>
<dbReference type="AlphaFoldDB" id="A0A8J3J8Y7"/>
<gene>
    <name evidence="1" type="ORF">Aru02nite_49760</name>
</gene>
<comment type="caution">
    <text evidence="1">The sequence shown here is derived from an EMBL/GenBank/DDBJ whole genome shotgun (WGS) entry which is preliminary data.</text>
</comment>
<dbReference type="Proteomes" id="UP000612808">
    <property type="component" value="Unassembled WGS sequence"/>
</dbReference>
<evidence type="ECO:0000313" key="2">
    <source>
        <dbReference type="Proteomes" id="UP000612808"/>
    </source>
</evidence>
<keyword evidence="2" id="KW-1185">Reference proteome</keyword>
<reference evidence="1" key="1">
    <citation type="submission" date="2021-01" db="EMBL/GenBank/DDBJ databases">
        <title>Whole genome shotgun sequence of Actinocatenispora rupis NBRC 107355.</title>
        <authorList>
            <person name="Komaki H."/>
            <person name="Tamura T."/>
        </authorList>
    </citation>
    <scope>NUCLEOTIDE SEQUENCE</scope>
    <source>
        <strain evidence="1">NBRC 107355</strain>
    </source>
</reference>
<organism evidence="1 2">
    <name type="scientific">Actinocatenispora rupis</name>
    <dbReference type="NCBI Taxonomy" id="519421"/>
    <lineage>
        <taxon>Bacteria</taxon>
        <taxon>Bacillati</taxon>
        <taxon>Actinomycetota</taxon>
        <taxon>Actinomycetes</taxon>
        <taxon>Micromonosporales</taxon>
        <taxon>Micromonosporaceae</taxon>
        <taxon>Actinocatenispora</taxon>
    </lineage>
</organism>
<name>A0A8J3J8Y7_9ACTN</name>
<evidence type="ECO:0000313" key="1">
    <source>
        <dbReference type="EMBL" id="GID14087.1"/>
    </source>
</evidence>
<dbReference type="EMBL" id="BOMB01000029">
    <property type="protein sequence ID" value="GID14087.1"/>
    <property type="molecule type" value="Genomic_DNA"/>
</dbReference>
<accession>A0A8J3J8Y7</accession>